<dbReference type="AlphaFoldDB" id="A0A371FV94"/>
<accession>A0A371FV94</accession>
<reference evidence="5" key="1">
    <citation type="submission" date="2018-05" db="EMBL/GenBank/DDBJ databases">
        <title>Draft genome of Mucuna pruriens seed.</title>
        <authorList>
            <person name="Nnadi N.E."/>
            <person name="Vos R."/>
            <person name="Hasami M.H."/>
            <person name="Devisetty U.K."/>
            <person name="Aguiy J.C."/>
        </authorList>
    </citation>
    <scope>NUCLEOTIDE SEQUENCE [LARGE SCALE GENOMIC DNA]</scope>
    <source>
        <strain evidence="5">JCA_2017</strain>
    </source>
</reference>
<dbReference type="InterPro" id="IPR016461">
    <property type="entry name" value="COMT-like"/>
</dbReference>
<dbReference type="PANTHER" id="PTHR11746">
    <property type="entry name" value="O-METHYLTRANSFERASE"/>
    <property type="match status" value="1"/>
</dbReference>
<dbReference type="STRING" id="157652.A0A371FV94"/>
<keyword evidence="6" id="KW-1185">Reference proteome</keyword>
<keyword evidence="2" id="KW-0808">Transferase</keyword>
<protein>
    <recommendedName>
        <fullName evidence="4">O-methyltransferase C-terminal domain-containing protein</fullName>
    </recommendedName>
</protein>
<proteinExistence type="predicted"/>
<evidence type="ECO:0000313" key="5">
    <source>
        <dbReference type="EMBL" id="RDX81973.1"/>
    </source>
</evidence>
<feature type="domain" description="O-methyltransferase C-terminal" evidence="4">
    <location>
        <begin position="93"/>
        <end position="180"/>
    </location>
</feature>
<dbReference type="InterPro" id="IPR036388">
    <property type="entry name" value="WH-like_DNA-bd_sf"/>
</dbReference>
<evidence type="ECO:0000256" key="2">
    <source>
        <dbReference type="ARBA" id="ARBA00022679"/>
    </source>
</evidence>
<gene>
    <name evidence="5" type="ORF">CR513_37296</name>
</gene>
<evidence type="ECO:0000313" key="6">
    <source>
        <dbReference type="Proteomes" id="UP000257109"/>
    </source>
</evidence>
<name>A0A371FV94_MUCPR</name>
<dbReference type="Gene3D" id="3.40.50.150">
    <property type="entry name" value="Vaccinia Virus protein VP39"/>
    <property type="match status" value="1"/>
</dbReference>
<dbReference type="PROSITE" id="PS51683">
    <property type="entry name" value="SAM_OMT_II"/>
    <property type="match status" value="1"/>
</dbReference>
<keyword evidence="1" id="KW-0489">Methyltransferase</keyword>
<feature type="non-terminal residue" evidence="5">
    <location>
        <position position="1"/>
    </location>
</feature>
<evidence type="ECO:0000256" key="1">
    <source>
        <dbReference type="ARBA" id="ARBA00022603"/>
    </source>
</evidence>
<dbReference type="GO" id="GO:0008171">
    <property type="term" value="F:O-methyltransferase activity"/>
    <property type="evidence" value="ECO:0007669"/>
    <property type="project" value="InterPro"/>
</dbReference>
<keyword evidence="3" id="KW-0949">S-adenosyl-L-methionine</keyword>
<dbReference type="Pfam" id="PF00891">
    <property type="entry name" value="Methyltransf_2"/>
    <property type="match status" value="1"/>
</dbReference>
<evidence type="ECO:0000256" key="3">
    <source>
        <dbReference type="ARBA" id="ARBA00022691"/>
    </source>
</evidence>
<evidence type="ECO:0000259" key="4">
    <source>
        <dbReference type="Pfam" id="PF00891"/>
    </source>
</evidence>
<comment type="caution">
    <text evidence="5">The sequence shown here is derived from an EMBL/GenBank/DDBJ whole genome shotgun (WGS) entry which is preliminary data.</text>
</comment>
<dbReference type="InterPro" id="IPR029063">
    <property type="entry name" value="SAM-dependent_MTases_sf"/>
</dbReference>
<organism evidence="5 6">
    <name type="scientific">Mucuna pruriens</name>
    <name type="common">Velvet bean</name>
    <name type="synonym">Dolichos pruriens</name>
    <dbReference type="NCBI Taxonomy" id="157652"/>
    <lineage>
        <taxon>Eukaryota</taxon>
        <taxon>Viridiplantae</taxon>
        <taxon>Streptophyta</taxon>
        <taxon>Embryophyta</taxon>
        <taxon>Tracheophyta</taxon>
        <taxon>Spermatophyta</taxon>
        <taxon>Magnoliopsida</taxon>
        <taxon>eudicotyledons</taxon>
        <taxon>Gunneridae</taxon>
        <taxon>Pentapetalae</taxon>
        <taxon>rosids</taxon>
        <taxon>fabids</taxon>
        <taxon>Fabales</taxon>
        <taxon>Fabaceae</taxon>
        <taxon>Papilionoideae</taxon>
        <taxon>50 kb inversion clade</taxon>
        <taxon>NPAAA clade</taxon>
        <taxon>indigoferoid/millettioid clade</taxon>
        <taxon>Phaseoleae</taxon>
        <taxon>Mucuna</taxon>
    </lineage>
</organism>
<dbReference type="Proteomes" id="UP000257109">
    <property type="component" value="Unassembled WGS sequence"/>
</dbReference>
<dbReference type="SUPFAM" id="SSF53335">
    <property type="entry name" value="S-adenosyl-L-methionine-dependent methyltransferases"/>
    <property type="match status" value="1"/>
</dbReference>
<sequence>MVSSVRCHFVLGGHRVQVIQAFLPLKLLLSFQINIPDYSLLICSIPTNEDAQRERVYALSPVGQFFSYDNDGSSLPPLSTLIKLYTLILHEGIGGYMFGSVTSGDTILLKFVYHNSLDEDCIKLLRNCHKALPQHENVIVLDKITPEVPNSSNISKHICAVDNLIFLTHDGKERTENKFEIWFLQVSYVANSSDGIL</sequence>
<dbReference type="InterPro" id="IPR001077">
    <property type="entry name" value="COMT_C"/>
</dbReference>
<dbReference type="GO" id="GO:0032259">
    <property type="term" value="P:methylation"/>
    <property type="evidence" value="ECO:0007669"/>
    <property type="project" value="UniProtKB-KW"/>
</dbReference>
<dbReference type="EMBL" id="QJKJ01007780">
    <property type="protein sequence ID" value="RDX81973.1"/>
    <property type="molecule type" value="Genomic_DNA"/>
</dbReference>
<dbReference type="Gene3D" id="1.10.10.10">
    <property type="entry name" value="Winged helix-like DNA-binding domain superfamily/Winged helix DNA-binding domain"/>
    <property type="match status" value="1"/>
</dbReference>